<dbReference type="GO" id="GO:0000981">
    <property type="term" value="F:DNA-binding transcription factor activity, RNA polymerase II-specific"/>
    <property type="evidence" value="ECO:0007669"/>
    <property type="project" value="TreeGrafter"/>
</dbReference>
<reference evidence="3" key="2">
    <citation type="submission" date="2025-09" db="UniProtKB">
        <authorList>
            <consortium name="Ensembl"/>
        </authorList>
    </citation>
    <scope>IDENTIFICATION</scope>
</reference>
<dbReference type="GeneTree" id="ENSGT00940000160230"/>
<organism evidence="3 4">
    <name type="scientific">Eptatretus burgeri</name>
    <name type="common">Inshore hagfish</name>
    <dbReference type="NCBI Taxonomy" id="7764"/>
    <lineage>
        <taxon>Eukaryota</taxon>
        <taxon>Metazoa</taxon>
        <taxon>Chordata</taxon>
        <taxon>Craniata</taxon>
        <taxon>Vertebrata</taxon>
        <taxon>Cyclostomata</taxon>
        <taxon>Myxini</taxon>
        <taxon>Myxiniformes</taxon>
        <taxon>Myxinidae</taxon>
        <taxon>Eptatretinae</taxon>
        <taxon>Eptatretus</taxon>
    </lineage>
</organism>
<dbReference type="PROSITE" id="PS01204">
    <property type="entry name" value="REL_1"/>
    <property type="match status" value="1"/>
</dbReference>
<evidence type="ECO:0000313" key="3">
    <source>
        <dbReference type="Ensembl" id="ENSEBUP00000001250.1"/>
    </source>
</evidence>
<dbReference type="PANTHER" id="PTHR24169">
    <property type="entry name" value="NUCLEAR FACTOR NF-KAPPA-B PROTEIN"/>
    <property type="match status" value="1"/>
</dbReference>
<dbReference type="InterPro" id="IPR013783">
    <property type="entry name" value="Ig-like_fold"/>
</dbReference>
<keyword evidence="1" id="KW-0812">Transmembrane</keyword>
<dbReference type="AlphaFoldDB" id="A0A8C4PWQ7"/>
<dbReference type="InterPro" id="IPR030492">
    <property type="entry name" value="RHD_CS"/>
</dbReference>
<dbReference type="GO" id="GO:0007249">
    <property type="term" value="P:canonical NF-kappaB signal transduction"/>
    <property type="evidence" value="ECO:0007669"/>
    <property type="project" value="TreeGrafter"/>
</dbReference>
<evidence type="ECO:0000313" key="4">
    <source>
        <dbReference type="Proteomes" id="UP000694388"/>
    </source>
</evidence>
<dbReference type="InterPro" id="IPR037059">
    <property type="entry name" value="RHD_DNA_bind_dom_sf"/>
</dbReference>
<evidence type="ECO:0000259" key="2">
    <source>
        <dbReference type="PROSITE" id="PS50254"/>
    </source>
</evidence>
<evidence type="ECO:0000256" key="1">
    <source>
        <dbReference type="SAM" id="Phobius"/>
    </source>
</evidence>
<dbReference type="SUPFAM" id="SSF49417">
    <property type="entry name" value="p53-like transcription factors"/>
    <property type="match status" value="1"/>
</dbReference>
<dbReference type="GO" id="GO:0045087">
    <property type="term" value="P:innate immune response"/>
    <property type="evidence" value="ECO:0007669"/>
    <property type="project" value="TreeGrafter"/>
</dbReference>
<dbReference type="SUPFAM" id="SSF81296">
    <property type="entry name" value="E set domains"/>
    <property type="match status" value="1"/>
</dbReference>
<keyword evidence="4" id="KW-1185">Reference proteome</keyword>
<dbReference type="GO" id="GO:0000978">
    <property type="term" value="F:RNA polymerase II cis-regulatory region sequence-specific DNA binding"/>
    <property type="evidence" value="ECO:0007669"/>
    <property type="project" value="TreeGrafter"/>
</dbReference>
<dbReference type="GO" id="GO:0033554">
    <property type="term" value="P:cellular response to stress"/>
    <property type="evidence" value="ECO:0007669"/>
    <property type="project" value="TreeGrafter"/>
</dbReference>
<dbReference type="PROSITE" id="PS50254">
    <property type="entry name" value="REL_2"/>
    <property type="match status" value="1"/>
</dbReference>
<feature type="transmembrane region" description="Helical" evidence="1">
    <location>
        <begin position="6"/>
        <end position="23"/>
    </location>
</feature>
<dbReference type="Proteomes" id="UP000694388">
    <property type="component" value="Unplaced"/>
</dbReference>
<reference evidence="3" key="1">
    <citation type="submission" date="2025-08" db="UniProtKB">
        <authorList>
            <consortium name="Ensembl"/>
        </authorList>
    </citation>
    <scope>IDENTIFICATION</scope>
</reference>
<dbReference type="Ensembl" id="ENSEBUT00000001571.1">
    <property type="protein sequence ID" value="ENSEBUP00000001250.1"/>
    <property type="gene ID" value="ENSEBUG00000001099.1"/>
</dbReference>
<dbReference type="InterPro" id="IPR000451">
    <property type="entry name" value="NFkB/Dor"/>
</dbReference>
<dbReference type="InterPro" id="IPR014756">
    <property type="entry name" value="Ig_E-set"/>
</dbReference>
<dbReference type="Pfam" id="PF00554">
    <property type="entry name" value="RHD_DNA_bind"/>
    <property type="match status" value="1"/>
</dbReference>
<accession>A0A8C4PWQ7</accession>
<dbReference type="GO" id="GO:0034097">
    <property type="term" value="P:response to cytokine"/>
    <property type="evidence" value="ECO:0007669"/>
    <property type="project" value="TreeGrafter"/>
</dbReference>
<dbReference type="GO" id="GO:0005737">
    <property type="term" value="C:cytoplasm"/>
    <property type="evidence" value="ECO:0007669"/>
    <property type="project" value="InterPro"/>
</dbReference>
<proteinExistence type="predicted"/>
<dbReference type="GO" id="GO:0005634">
    <property type="term" value="C:nucleus"/>
    <property type="evidence" value="ECO:0007669"/>
    <property type="project" value="TreeGrafter"/>
</dbReference>
<dbReference type="PANTHER" id="PTHR24169:SF25">
    <property type="entry name" value="DORSAL-RELATED IMMUNITY FACTOR DIF-RELATED"/>
    <property type="match status" value="1"/>
</dbReference>
<dbReference type="GO" id="GO:0045944">
    <property type="term" value="P:positive regulation of transcription by RNA polymerase II"/>
    <property type="evidence" value="ECO:0007669"/>
    <property type="project" value="TreeGrafter"/>
</dbReference>
<dbReference type="Gene3D" id="2.60.40.10">
    <property type="entry name" value="Immunoglobulins"/>
    <property type="match status" value="1"/>
</dbReference>
<name>A0A8C4PWQ7_EPTBU</name>
<keyword evidence="1" id="KW-0472">Membrane</keyword>
<sequence>MFFSLSFLFAFYIYILECMVVFVEQPQPRGMRFRYPCEGHSANRTYPTLQLLKYTVPVPVELMICLVTADQPYKPHPHNLVGKNCRDGIYRVELPPGTREHIFSSVGIQCCKKNDVRNIILKRLSDGIDPFDGKLIVSLVNYNLCVDTSPTLSNAPFCTENTCASILKIIRFNKIAGSVLGDDEVILLCDKVQKGVVQCICPVSLGLNIAKLK</sequence>
<feature type="domain" description="RHD" evidence="2">
    <location>
        <begin position="20"/>
        <end position="132"/>
    </location>
</feature>
<dbReference type="GO" id="GO:0006954">
    <property type="term" value="P:inflammatory response"/>
    <property type="evidence" value="ECO:0007669"/>
    <property type="project" value="TreeGrafter"/>
</dbReference>
<dbReference type="GO" id="GO:0038061">
    <property type="term" value="P:non-canonical NF-kappaB signal transduction"/>
    <property type="evidence" value="ECO:0007669"/>
    <property type="project" value="TreeGrafter"/>
</dbReference>
<protein>
    <recommendedName>
        <fullName evidence="2">RHD domain-containing protein</fullName>
    </recommendedName>
</protein>
<dbReference type="InterPro" id="IPR011539">
    <property type="entry name" value="RHD_DNA_bind_dom"/>
</dbReference>
<dbReference type="InterPro" id="IPR008967">
    <property type="entry name" value="p53-like_TF_DNA-bd_sf"/>
</dbReference>
<keyword evidence="1" id="KW-1133">Transmembrane helix</keyword>
<dbReference type="Gene3D" id="2.60.40.340">
    <property type="entry name" value="Rel homology domain (RHD), DNA-binding domain"/>
    <property type="match status" value="1"/>
</dbReference>